<dbReference type="Proteomes" id="UP000030763">
    <property type="component" value="Unassembled WGS sequence"/>
</dbReference>
<evidence type="ECO:0000313" key="4">
    <source>
        <dbReference type="Proteomes" id="UP000030763"/>
    </source>
</evidence>
<evidence type="ECO:0000313" key="3">
    <source>
        <dbReference type="EMBL" id="CDJ60982.1"/>
    </source>
</evidence>
<feature type="region of interest" description="Disordered" evidence="1">
    <location>
        <begin position="280"/>
        <end position="325"/>
    </location>
</feature>
<feature type="region of interest" description="Disordered" evidence="1">
    <location>
        <begin position="590"/>
        <end position="638"/>
    </location>
</feature>
<feature type="compositionally biased region" description="Polar residues" evidence="1">
    <location>
        <begin position="590"/>
        <end position="624"/>
    </location>
</feature>
<dbReference type="EMBL" id="HG721972">
    <property type="protein sequence ID" value="CDJ60982.1"/>
    <property type="molecule type" value="Genomic_DNA"/>
</dbReference>
<reference evidence="3" key="2">
    <citation type="submission" date="2013-10" db="EMBL/GenBank/DDBJ databases">
        <authorList>
            <person name="Aslett M."/>
        </authorList>
    </citation>
    <scope>NUCLEOTIDE SEQUENCE [LARGE SCALE GENOMIC DNA]</scope>
    <source>
        <strain evidence="3">Weybridge</strain>
    </source>
</reference>
<name>U6M9U3_EIMMA</name>
<keyword evidence="2" id="KW-0472">Membrane</keyword>
<feature type="compositionally biased region" description="Basic and acidic residues" evidence="1">
    <location>
        <begin position="100"/>
        <end position="109"/>
    </location>
</feature>
<evidence type="ECO:0000256" key="1">
    <source>
        <dbReference type="SAM" id="MobiDB-lite"/>
    </source>
</evidence>
<dbReference type="AlphaFoldDB" id="U6M9U3"/>
<keyword evidence="4" id="KW-1185">Reference proteome</keyword>
<proteinExistence type="predicted"/>
<dbReference type="OMA" id="HNAMESA"/>
<dbReference type="GeneID" id="25337666"/>
<dbReference type="OrthoDB" id="352458at2759"/>
<dbReference type="VEuPathDB" id="ToxoDB:EMWEY_00036800"/>
<organism evidence="3 4">
    <name type="scientific">Eimeria maxima</name>
    <name type="common">Coccidian parasite</name>
    <dbReference type="NCBI Taxonomy" id="5804"/>
    <lineage>
        <taxon>Eukaryota</taxon>
        <taxon>Sar</taxon>
        <taxon>Alveolata</taxon>
        <taxon>Apicomplexa</taxon>
        <taxon>Conoidasida</taxon>
        <taxon>Coccidia</taxon>
        <taxon>Eucoccidiorida</taxon>
        <taxon>Eimeriorina</taxon>
        <taxon>Eimeriidae</taxon>
        <taxon>Eimeria</taxon>
    </lineage>
</organism>
<gene>
    <name evidence="3" type="ORF">EMWEY_00036800</name>
</gene>
<evidence type="ECO:0000256" key="2">
    <source>
        <dbReference type="SAM" id="Phobius"/>
    </source>
</evidence>
<reference evidence="3" key="1">
    <citation type="submission" date="2013-10" db="EMBL/GenBank/DDBJ databases">
        <title>Genomic analysis of the causative agents of coccidiosis in chickens.</title>
        <authorList>
            <person name="Reid A.J."/>
            <person name="Blake D."/>
            <person name="Billington K."/>
            <person name="Browne H."/>
            <person name="Dunn M."/>
            <person name="Hung S."/>
            <person name="Kawahara F."/>
            <person name="Miranda-Saavedra D."/>
            <person name="Mourier T."/>
            <person name="Nagra H."/>
            <person name="Otto T.D."/>
            <person name="Rawlings N."/>
            <person name="Sanchez A."/>
            <person name="Sanders M."/>
            <person name="Subramaniam C."/>
            <person name="Tay Y."/>
            <person name="Dear P."/>
            <person name="Doerig C."/>
            <person name="Gruber A."/>
            <person name="Parkinson J."/>
            <person name="Shirley M."/>
            <person name="Wan K.L."/>
            <person name="Berriman M."/>
            <person name="Tomley F."/>
            <person name="Pain A."/>
        </authorList>
    </citation>
    <scope>NUCLEOTIDE SEQUENCE [LARGE SCALE GENOMIC DNA]</scope>
    <source>
        <strain evidence="3">Weybridge</strain>
    </source>
</reference>
<feature type="region of interest" description="Disordered" evidence="1">
    <location>
        <begin position="96"/>
        <end position="129"/>
    </location>
</feature>
<accession>U6M9U3</accession>
<keyword evidence="2" id="KW-0812">Transmembrane</keyword>
<dbReference type="RefSeq" id="XP_013337632.1">
    <property type="nucleotide sequence ID" value="XM_013482178.1"/>
</dbReference>
<keyword evidence="2" id="KW-1133">Transmembrane helix</keyword>
<protein>
    <submittedName>
        <fullName evidence="3">Uncharacterized protein</fullName>
    </submittedName>
</protein>
<sequence length="638" mass="70354">MGFSPTALRGPVEASVNPVGVETPLSAEHCCDDGPLVTRPLHRSKPFWPPYFRVLALTFASLAVLYWVLRCFDRLRSGRKSAGTSRALADVNETACLGDHGTDTDKEGGESEDGGFPGPSHEAPHTLPSELPAAQGMETAAANEASAHLLQEWSGADGDAFWQWYPETAGGASAGEPFLQWTQHPQELQLDPLHAGGIYFPPGDLHQSMYEPPGLSAHPLSQESATQEPYMSMAPYTDTSYPYSKELSDQEAVLLPVAYLEGPRYQTPHNAMESAQLQFSQGGLRTHQDGDSTSSGEAPEGGSAQKQRFNVGETREDWEGRGLPPPARQQIVNLLDWMHRNACMCNSVLPFLSTDQGARLALITLKMLTLDLGVLSLLPEDLEPVRQSVGDALLELVESTTSYKGKGQEENYIKEVSRMAPLIRQIMLPRHEDRVLDPEKRRARTLTMTGLIRKTNQYLAKILWEISRFAESSPLEDLTKAVGQCIKVLNGLWEVHRKYVNLDRVHRRHIVTCQGDTNTWVLLSRQEIHTDGKDIFPPFEKIIQEFEQATLSAGGIPRIAASVSETAGDSANTATDYLAWWPFIPPSTENSHLGVPTSPQQSHMTSPTDQYPHPSSTEPITQALSPEGWLDDQTPPGW</sequence>
<feature type="transmembrane region" description="Helical" evidence="2">
    <location>
        <begin position="51"/>
        <end position="69"/>
    </location>
</feature>